<dbReference type="EMBL" id="JASBWS010000005">
    <property type="protein sequence ID" value="KAJ9115663.1"/>
    <property type="molecule type" value="Genomic_DNA"/>
</dbReference>
<accession>A0ACC2WVX0</accession>
<name>A0ACC2WVX0_9TREE</name>
<organism evidence="1 2">
    <name type="scientific">Naganishia adeliensis</name>
    <dbReference type="NCBI Taxonomy" id="92952"/>
    <lineage>
        <taxon>Eukaryota</taxon>
        <taxon>Fungi</taxon>
        <taxon>Dikarya</taxon>
        <taxon>Basidiomycota</taxon>
        <taxon>Agaricomycotina</taxon>
        <taxon>Tremellomycetes</taxon>
        <taxon>Filobasidiales</taxon>
        <taxon>Filobasidiaceae</taxon>
        <taxon>Naganishia</taxon>
    </lineage>
</organism>
<dbReference type="Proteomes" id="UP001230649">
    <property type="component" value="Unassembled WGS sequence"/>
</dbReference>
<gene>
    <name evidence="1" type="ORF">QFC20_000990</name>
</gene>
<protein>
    <submittedName>
        <fullName evidence="1">Uncharacterized protein</fullName>
    </submittedName>
</protein>
<proteinExistence type="predicted"/>
<keyword evidence="2" id="KW-1185">Reference proteome</keyword>
<evidence type="ECO:0000313" key="2">
    <source>
        <dbReference type="Proteomes" id="UP001230649"/>
    </source>
</evidence>
<evidence type="ECO:0000313" key="1">
    <source>
        <dbReference type="EMBL" id="KAJ9115663.1"/>
    </source>
</evidence>
<comment type="caution">
    <text evidence="1">The sequence shown here is derived from an EMBL/GenBank/DDBJ whole genome shotgun (WGS) entry which is preliminary data.</text>
</comment>
<sequence>MPACKLRHTCPWGNKCLYAQRKDCIFDAHQFQGQSHRSNVASKAYGERSVMEEQTNGRSRTTRGFDAPFSGEEKMPNLSSEDFQPILIVITSMSQSNGQTRQLRARVNELIQARFPGIYPRLGIVNFKNYSTLAVAAGLVEMGKHGEGRDWIALTERGKQLSVKK</sequence>
<reference evidence="1" key="1">
    <citation type="submission" date="2023-04" db="EMBL/GenBank/DDBJ databases">
        <title>Draft Genome sequencing of Naganishia species isolated from polar environments using Oxford Nanopore Technology.</title>
        <authorList>
            <person name="Leo P."/>
            <person name="Venkateswaran K."/>
        </authorList>
    </citation>
    <scope>NUCLEOTIDE SEQUENCE</scope>
    <source>
        <strain evidence="1">MNA-CCFEE 5262</strain>
    </source>
</reference>